<keyword evidence="1" id="KW-1133">Transmembrane helix</keyword>
<protein>
    <submittedName>
        <fullName evidence="3">CPBP family intramembrane metalloprotease</fullName>
    </submittedName>
</protein>
<proteinExistence type="predicted"/>
<keyword evidence="1" id="KW-0812">Transmembrane</keyword>
<dbReference type="PANTHER" id="PTHR36435:SF1">
    <property type="entry name" value="CAAX AMINO TERMINAL PROTEASE FAMILY PROTEIN"/>
    <property type="match status" value="1"/>
</dbReference>
<feature type="transmembrane region" description="Helical" evidence="1">
    <location>
        <begin position="126"/>
        <end position="146"/>
    </location>
</feature>
<dbReference type="InterPro" id="IPR003675">
    <property type="entry name" value="Rce1/LyrA-like_dom"/>
</dbReference>
<keyword evidence="3" id="KW-0645">Protease</keyword>
<evidence type="ECO:0000259" key="2">
    <source>
        <dbReference type="Pfam" id="PF02517"/>
    </source>
</evidence>
<dbReference type="InterPro" id="IPR052710">
    <property type="entry name" value="CAAX_protease"/>
</dbReference>
<evidence type="ECO:0000256" key="1">
    <source>
        <dbReference type="SAM" id="Phobius"/>
    </source>
</evidence>
<keyword evidence="3" id="KW-0482">Metalloprotease</keyword>
<feature type="transmembrane region" description="Helical" evidence="1">
    <location>
        <begin position="12"/>
        <end position="34"/>
    </location>
</feature>
<dbReference type="EMBL" id="JAGUCO010000020">
    <property type="protein sequence ID" value="MBS2100234.1"/>
    <property type="molecule type" value="Genomic_DNA"/>
</dbReference>
<feature type="transmembrane region" description="Helical" evidence="1">
    <location>
        <begin position="46"/>
        <end position="64"/>
    </location>
</feature>
<feature type="domain" description="CAAX prenyl protease 2/Lysostaphin resistance protein A-like" evidence="2">
    <location>
        <begin position="127"/>
        <end position="214"/>
    </location>
</feature>
<evidence type="ECO:0000313" key="4">
    <source>
        <dbReference type="Proteomes" id="UP000708576"/>
    </source>
</evidence>
<evidence type="ECO:0000313" key="3">
    <source>
        <dbReference type="EMBL" id="MBS2100234.1"/>
    </source>
</evidence>
<dbReference type="GO" id="GO:0008237">
    <property type="term" value="F:metallopeptidase activity"/>
    <property type="evidence" value="ECO:0007669"/>
    <property type="project" value="UniProtKB-KW"/>
</dbReference>
<reference evidence="3 4" key="1">
    <citation type="journal article" date="2015" name="Int. J. Syst. Evol. Microbiol.">
        <title>Carboxylicivirga linearis sp. nov., isolated from a sea cucumber culture pond.</title>
        <authorList>
            <person name="Wang F.Q."/>
            <person name="Zhou Y.X."/>
            <person name="Lin X.Z."/>
            <person name="Chen G.J."/>
            <person name="Du Z.J."/>
        </authorList>
    </citation>
    <scope>NUCLEOTIDE SEQUENCE [LARGE SCALE GENOMIC DNA]</scope>
    <source>
        <strain evidence="3 4">FB218</strain>
    </source>
</reference>
<feature type="transmembrane region" description="Helical" evidence="1">
    <location>
        <begin position="76"/>
        <end position="102"/>
    </location>
</feature>
<feature type="transmembrane region" description="Helical" evidence="1">
    <location>
        <begin position="201"/>
        <end position="217"/>
    </location>
</feature>
<feature type="transmembrane region" description="Helical" evidence="1">
    <location>
        <begin position="158"/>
        <end position="175"/>
    </location>
</feature>
<dbReference type="Pfam" id="PF02517">
    <property type="entry name" value="Rce1-like"/>
    <property type="match status" value="1"/>
</dbReference>
<feature type="transmembrane region" description="Helical" evidence="1">
    <location>
        <begin position="229"/>
        <end position="247"/>
    </location>
</feature>
<keyword evidence="4" id="KW-1185">Reference proteome</keyword>
<comment type="caution">
    <text evidence="3">The sequence shown here is derived from an EMBL/GenBank/DDBJ whole genome shotgun (WGS) entry which is preliminary data.</text>
</comment>
<gene>
    <name evidence="3" type="ORF">KEM10_18250</name>
</gene>
<name>A0ABS5JZH0_9BACT</name>
<sequence length="265" mass="30484">MKKEFTLNFWHALLLLIGVRLLAGVIFALAALLFTDLYDNSDIFKISLHYLESLLFIPPTIFFLKKTNINIKESFFIPALSTVISVITIVVLYQTIVITPLWRTNEFIESLLNHQLKIFGGSIKSFFFPFHFNVIIMGPIIEELFFRGLILKNFLRKYSPVWAILLSSLLFGAHHLSIANLHYYVIAGMLFGFIYYKTNSLIIVTLAHILVNIIAQFNFEYIELDMSNSILHLSIYTIALLSIVFLLKKGLKPIPINDRSPYSDK</sequence>
<organism evidence="3 4">
    <name type="scientific">Carboxylicivirga linearis</name>
    <dbReference type="NCBI Taxonomy" id="1628157"/>
    <lineage>
        <taxon>Bacteria</taxon>
        <taxon>Pseudomonadati</taxon>
        <taxon>Bacteroidota</taxon>
        <taxon>Bacteroidia</taxon>
        <taxon>Marinilabiliales</taxon>
        <taxon>Marinilabiliaceae</taxon>
        <taxon>Carboxylicivirga</taxon>
    </lineage>
</organism>
<dbReference type="RefSeq" id="WP_212217685.1">
    <property type="nucleotide sequence ID" value="NZ_JAGUCO010000020.1"/>
</dbReference>
<dbReference type="PANTHER" id="PTHR36435">
    <property type="entry name" value="SLR1288 PROTEIN"/>
    <property type="match status" value="1"/>
</dbReference>
<dbReference type="Proteomes" id="UP000708576">
    <property type="component" value="Unassembled WGS sequence"/>
</dbReference>
<keyword evidence="1" id="KW-0472">Membrane</keyword>
<accession>A0ABS5JZH0</accession>
<keyword evidence="3" id="KW-0378">Hydrolase</keyword>